<keyword evidence="2" id="KW-0479">Metal-binding</keyword>
<name>A0A5B2ZC35_9GAMM</name>
<dbReference type="EMBL" id="VUOD01000004">
    <property type="protein sequence ID" value="KAA2285103.1"/>
    <property type="molecule type" value="Genomic_DNA"/>
</dbReference>
<keyword evidence="4" id="KW-0411">Iron-sulfur</keyword>
<protein>
    <submittedName>
        <fullName evidence="7">Grx4 family monothiol glutaredoxin</fullName>
    </submittedName>
</protein>
<reference evidence="7 8" key="1">
    <citation type="submission" date="2019-09" db="EMBL/GenBank/DDBJ databases">
        <title>Arenimonas chukotkensis sp. nov., a bacterium isolated from Chukotka hot spring, Arctic region, Russia.</title>
        <authorList>
            <person name="Zayulina K.S."/>
            <person name="Prokofeva M.I."/>
            <person name="Elcheninov A.G."/>
            <person name="Novikov A."/>
            <person name="Kochetkova T.V."/>
            <person name="Kublanov I.V."/>
        </authorList>
    </citation>
    <scope>NUCLEOTIDE SEQUENCE [LARGE SCALE GENOMIC DNA]</scope>
    <source>
        <strain evidence="7 8">3729k</strain>
    </source>
</reference>
<dbReference type="GO" id="GO:0046872">
    <property type="term" value="F:metal ion binding"/>
    <property type="evidence" value="ECO:0007669"/>
    <property type="project" value="UniProtKB-KW"/>
</dbReference>
<dbReference type="InterPro" id="IPR004480">
    <property type="entry name" value="Monothiol_GRX-rel"/>
</dbReference>
<dbReference type="SUPFAM" id="SSF89360">
    <property type="entry name" value="HesB-like domain"/>
    <property type="match status" value="1"/>
</dbReference>
<dbReference type="SUPFAM" id="SSF52821">
    <property type="entry name" value="Rhodanese/Cell cycle control phosphatase"/>
    <property type="match status" value="1"/>
</dbReference>
<evidence type="ECO:0000313" key="8">
    <source>
        <dbReference type="Proteomes" id="UP000322165"/>
    </source>
</evidence>
<dbReference type="SUPFAM" id="SSF52833">
    <property type="entry name" value="Thioredoxin-like"/>
    <property type="match status" value="1"/>
</dbReference>
<dbReference type="PANTHER" id="PTHR10293:SF72">
    <property type="entry name" value="MONOTHIOL GLUTAREDOXIN-S14, CHLOROPLASTIC"/>
    <property type="match status" value="1"/>
</dbReference>
<evidence type="ECO:0000256" key="3">
    <source>
        <dbReference type="ARBA" id="ARBA00023004"/>
    </source>
</evidence>
<evidence type="ECO:0000313" key="7">
    <source>
        <dbReference type="EMBL" id="KAA2285103.1"/>
    </source>
</evidence>
<dbReference type="GO" id="GO:0051537">
    <property type="term" value="F:2 iron, 2 sulfur cluster binding"/>
    <property type="evidence" value="ECO:0007669"/>
    <property type="project" value="UniProtKB-KW"/>
</dbReference>
<comment type="caution">
    <text evidence="7">The sequence shown here is derived from an EMBL/GenBank/DDBJ whole genome shotgun (WGS) entry which is preliminary data.</text>
</comment>
<reference evidence="7 8" key="2">
    <citation type="submission" date="2019-09" db="EMBL/GenBank/DDBJ databases">
        <authorList>
            <person name="Mazur A."/>
        </authorList>
    </citation>
    <scope>NUCLEOTIDE SEQUENCE [LARGE SCALE GENOMIC DNA]</scope>
    <source>
        <strain evidence="7 8">3729k</strain>
    </source>
</reference>
<evidence type="ECO:0000256" key="2">
    <source>
        <dbReference type="ARBA" id="ARBA00022723"/>
    </source>
</evidence>
<dbReference type="Pfam" id="PF00462">
    <property type="entry name" value="Glutaredoxin"/>
    <property type="match status" value="1"/>
</dbReference>
<feature type="domain" description="Rhodanese" evidence="6">
    <location>
        <begin position="219"/>
        <end position="307"/>
    </location>
</feature>
<organism evidence="7 8">
    <name type="scientific">Arenimonas fontis</name>
    <dbReference type="NCBI Taxonomy" id="2608255"/>
    <lineage>
        <taxon>Bacteria</taxon>
        <taxon>Pseudomonadati</taxon>
        <taxon>Pseudomonadota</taxon>
        <taxon>Gammaproteobacteria</taxon>
        <taxon>Lysobacterales</taxon>
        <taxon>Lysobacteraceae</taxon>
        <taxon>Arenimonas</taxon>
    </lineage>
</organism>
<dbReference type="PROSITE" id="PS51354">
    <property type="entry name" value="GLUTAREDOXIN_2"/>
    <property type="match status" value="1"/>
</dbReference>
<evidence type="ECO:0000259" key="6">
    <source>
        <dbReference type="PROSITE" id="PS50206"/>
    </source>
</evidence>
<dbReference type="SMART" id="SM00450">
    <property type="entry name" value="RHOD"/>
    <property type="match status" value="1"/>
</dbReference>
<gene>
    <name evidence="7" type="primary">grxD</name>
    <name evidence="7" type="ORF">F0415_07625</name>
</gene>
<dbReference type="PROSITE" id="PS50206">
    <property type="entry name" value="RHODANESE_3"/>
    <property type="match status" value="1"/>
</dbReference>
<dbReference type="Gene3D" id="3.40.30.10">
    <property type="entry name" value="Glutaredoxin"/>
    <property type="match status" value="1"/>
</dbReference>
<dbReference type="InterPro" id="IPR036249">
    <property type="entry name" value="Thioredoxin-like_sf"/>
</dbReference>
<accession>A0A5B2ZC35</accession>
<dbReference type="Proteomes" id="UP000322165">
    <property type="component" value="Unassembled WGS sequence"/>
</dbReference>
<dbReference type="Pfam" id="PF01521">
    <property type="entry name" value="Fe-S_biosyn"/>
    <property type="match status" value="1"/>
</dbReference>
<dbReference type="InterPro" id="IPR035903">
    <property type="entry name" value="HesB-like_dom_sf"/>
</dbReference>
<dbReference type="InterPro" id="IPR033658">
    <property type="entry name" value="GRX_PICOT-like"/>
</dbReference>
<dbReference type="AlphaFoldDB" id="A0A5B2ZC35"/>
<keyword evidence="8" id="KW-1185">Reference proteome</keyword>
<keyword evidence="1" id="KW-0001">2Fe-2S</keyword>
<dbReference type="CDD" id="cd00158">
    <property type="entry name" value="RHOD"/>
    <property type="match status" value="1"/>
</dbReference>
<dbReference type="Gene3D" id="2.60.300.12">
    <property type="entry name" value="HesB-like domain"/>
    <property type="match status" value="1"/>
</dbReference>
<evidence type="ECO:0000256" key="5">
    <source>
        <dbReference type="ARBA" id="ARBA00023284"/>
    </source>
</evidence>
<dbReference type="InterPro" id="IPR036873">
    <property type="entry name" value="Rhodanese-like_dom_sf"/>
</dbReference>
<dbReference type="Pfam" id="PF00581">
    <property type="entry name" value="Rhodanese"/>
    <property type="match status" value="1"/>
</dbReference>
<evidence type="ECO:0000256" key="1">
    <source>
        <dbReference type="ARBA" id="ARBA00022714"/>
    </source>
</evidence>
<evidence type="ECO:0000256" key="4">
    <source>
        <dbReference type="ARBA" id="ARBA00023014"/>
    </source>
</evidence>
<dbReference type="RefSeq" id="WP_149860602.1">
    <property type="nucleotide sequence ID" value="NZ_VUOD01000004.1"/>
</dbReference>
<keyword evidence="5" id="KW-0676">Redox-active center</keyword>
<keyword evidence="3" id="KW-0408">Iron</keyword>
<dbReference type="Gene3D" id="3.40.250.10">
    <property type="entry name" value="Rhodanese-like domain"/>
    <property type="match status" value="1"/>
</dbReference>
<dbReference type="InterPro" id="IPR001763">
    <property type="entry name" value="Rhodanese-like_dom"/>
</dbReference>
<sequence>MSLSPETRARIERLLSDHRIVLFMKGNPQAPQCGFSAKAAGILNGLVEQYAHVDVLQDPEIREGIKVYGQWPTIPQLYVGGELVGGSDIIEQMLNSGELHTLLGLPEPDRTPPQIHISERAAEAIRGAMENAGEGQVLHLSVDPRFNARFELRPASGHEIVAESNGIRVHFDLASAPRARGLKVDWAEDARGAGLAIDNPNAPPPVKAISVQELHDRILAGAIDVVDVRPAADRALAPFPHPHEVLDEDSRERLEALPRDVPLAFLCHHGQSSLRAAEYFRGLGFHDIYNVVGGIDAWSREVDPSVPRY</sequence>
<proteinExistence type="predicted"/>
<dbReference type="CDD" id="cd03028">
    <property type="entry name" value="GRX_PICOT_like"/>
    <property type="match status" value="1"/>
</dbReference>
<dbReference type="NCBIfam" id="TIGR00365">
    <property type="entry name" value="Grx4 family monothiol glutaredoxin"/>
    <property type="match status" value="1"/>
</dbReference>
<dbReference type="InterPro" id="IPR002109">
    <property type="entry name" value="Glutaredoxin"/>
</dbReference>
<dbReference type="InterPro" id="IPR000361">
    <property type="entry name" value="ATAP_core_dom"/>
</dbReference>
<dbReference type="PANTHER" id="PTHR10293">
    <property type="entry name" value="GLUTAREDOXIN FAMILY MEMBER"/>
    <property type="match status" value="1"/>
</dbReference>